<proteinExistence type="predicted"/>
<evidence type="ECO:0000313" key="1">
    <source>
        <dbReference type="EMBL" id="CAD8118681.1"/>
    </source>
</evidence>
<evidence type="ECO:0000313" key="2">
    <source>
        <dbReference type="Proteomes" id="UP000692954"/>
    </source>
</evidence>
<protein>
    <submittedName>
        <fullName evidence="1">Uncharacterized protein</fullName>
    </submittedName>
</protein>
<dbReference type="AlphaFoldDB" id="A0A8S1QSY2"/>
<organism evidence="1 2">
    <name type="scientific">Paramecium sonneborni</name>
    <dbReference type="NCBI Taxonomy" id="65129"/>
    <lineage>
        <taxon>Eukaryota</taxon>
        <taxon>Sar</taxon>
        <taxon>Alveolata</taxon>
        <taxon>Ciliophora</taxon>
        <taxon>Intramacronucleata</taxon>
        <taxon>Oligohymenophorea</taxon>
        <taxon>Peniculida</taxon>
        <taxon>Parameciidae</taxon>
        <taxon>Paramecium</taxon>
    </lineage>
</organism>
<dbReference type="EMBL" id="CAJJDN010000118">
    <property type="protein sequence ID" value="CAD8118681.1"/>
    <property type="molecule type" value="Genomic_DNA"/>
</dbReference>
<dbReference type="Proteomes" id="UP000692954">
    <property type="component" value="Unassembled WGS sequence"/>
</dbReference>
<name>A0A8S1QSY2_9CILI</name>
<comment type="caution">
    <text evidence="1">The sequence shown here is derived from an EMBL/GenBank/DDBJ whole genome shotgun (WGS) entry which is preliminary data.</text>
</comment>
<accession>A0A8S1QSY2</accession>
<gene>
    <name evidence="1" type="ORF">PSON_ATCC_30995.1.T1180075</name>
</gene>
<keyword evidence="2" id="KW-1185">Reference proteome</keyword>
<reference evidence="1" key="1">
    <citation type="submission" date="2021-01" db="EMBL/GenBank/DDBJ databases">
        <authorList>
            <consortium name="Genoscope - CEA"/>
            <person name="William W."/>
        </authorList>
    </citation>
    <scope>NUCLEOTIDE SEQUENCE</scope>
</reference>
<sequence length="65" mass="7934">MNMTKIIKLLIHLIQLLNQKNIMHLRYNKELKNKDFLLTIKYLFQVYSRKQQQMLSEANQVKTIK</sequence>